<comment type="subcellular location">
    <subcellularLocation>
        <location evidence="1">Cell outer membrane</location>
    </subcellularLocation>
</comment>
<dbReference type="InterPro" id="IPR033985">
    <property type="entry name" value="SusD-like_N"/>
</dbReference>
<evidence type="ECO:0000256" key="5">
    <source>
        <dbReference type="ARBA" id="ARBA00023237"/>
    </source>
</evidence>
<dbReference type="AlphaFoldDB" id="A0A1M5E095"/>
<proteinExistence type="inferred from homology"/>
<evidence type="ECO:0000313" key="9">
    <source>
        <dbReference type="Proteomes" id="UP000184287"/>
    </source>
</evidence>
<dbReference type="PROSITE" id="PS51257">
    <property type="entry name" value="PROKAR_LIPOPROTEIN"/>
    <property type="match status" value="1"/>
</dbReference>
<evidence type="ECO:0000259" key="6">
    <source>
        <dbReference type="Pfam" id="PF07980"/>
    </source>
</evidence>
<evidence type="ECO:0000259" key="7">
    <source>
        <dbReference type="Pfam" id="PF14322"/>
    </source>
</evidence>
<gene>
    <name evidence="8" type="ORF">SAMN04488522_103451</name>
</gene>
<dbReference type="RefSeq" id="WP_073232247.1">
    <property type="nucleotide sequence ID" value="NZ_FQUQ01000003.1"/>
</dbReference>
<dbReference type="OrthoDB" id="630434at2"/>
<dbReference type="SUPFAM" id="SSF48452">
    <property type="entry name" value="TPR-like"/>
    <property type="match status" value="1"/>
</dbReference>
<dbReference type="Gene3D" id="1.25.40.390">
    <property type="match status" value="1"/>
</dbReference>
<evidence type="ECO:0000256" key="3">
    <source>
        <dbReference type="ARBA" id="ARBA00022729"/>
    </source>
</evidence>
<keyword evidence="5" id="KW-0998">Cell outer membrane</keyword>
<evidence type="ECO:0000256" key="4">
    <source>
        <dbReference type="ARBA" id="ARBA00023136"/>
    </source>
</evidence>
<organism evidence="8 9">
    <name type="scientific">Pedobacter caeni</name>
    <dbReference type="NCBI Taxonomy" id="288992"/>
    <lineage>
        <taxon>Bacteria</taxon>
        <taxon>Pseudomonadati</taxon>
        <taxon>Bacteroidota</taxon>
        <taxon>Sphingobacteriia</taxon>
        <taxon>Sphingobacteriales</taxon>
        <taxon>Sphingobacteriaceae</taxon>
        <taxon>Pedobacter</taxon>
    </lineage>
</organism>
<keyword evidence="4" id="KW-0472">Membrane</keyword>
<evidence type="ECO:0000256" key="1">
    <source>
        <dbReference type="ARBA" id="ARBA00004442"/>
    </source>
</evidence>
<feature type="domain" description="RagB/SusD" evidence="6">
    <location>
        <begin position="304"/>
        <end position="428"/>
    </location>
</feature>
<dbReference type="Proteomes" id="UP000184287">
    <property type="component" value="Unassembled WGS sequence"/>
</dbReference>
<dbReference type="Pfam" id="PF14322">
    <property type="entry name" value="SusD-like_3"/>
    <property type="match status" value="1"/>
</dbReference>
<sequence>MKTLNRYIFSFLTATTVLGFQGCDKALELDALGGIEKEAVFASEENVKSLLNSVYTVIGSQKWNSGRNQQFNDLLGDEFFGAQLGSTKGEVYNRNTSVFNDDTKAFHKEPYFAIQRSNQVLDNIGIVSAAFKDNAEGQAKFARALGHFDLVKLFAQPYNTNSDNSHPGIVLQLTVSTESAVARSTVKQVYDQVILDLKDAEAKLPSQNGNYPTKWAAKALLARVYFQMNKFTEAYNYANDVLVNGLSVRNQNYAQIGFTELDYADRFSVAGSKESIFEIVNEKGLSGRSDSYRALYKSEGNNPEMKLMNSFYTANTSDVTDKRGIAWYVKGISADFKLLKKFDVQNFTTTLIHFTEMKLIRAESAAETGQNLTVGLADLNDIKSRAYGTSAVLLPANASAALLRDQVRVQREKEMIGEGDRAQQIKRIGAKGEASFSRGVVWNCNGMILQFPGSEFNLNPLFVKNPEGGCN</sequence>
<keyword evidence="3" id="KW-0732">Signal</keyword>
<accession>A0A1M5E095</accession>
<dbReference type="EMBL" id="FQUQ01000003">
    <property type="protein sequence ID" value="SHF72534.1"/>
    <property type="molecule type" value="Genomic_DNA"/>
</dbReference>
<keyword evidence="9" id="KW-1185">Reference proteome</keyword>
<dbReference type="GO" id="GO:0009279">
    <property type="term" value="C:cell outer membrane"/>
    <property type="evidence" value="ECO:0007669"/>
    <property type="project" value="UniProtKB-SubCell"/>
</dbReference>
<dbReference type="InterPro" id="IPR012944">
    <property type="entry name" value="SusD_RagB_dom"/>
</dbReference>
<dbReference type="Pfam" id="PF07980">
    <property type="entry name" value="SusD_RagB"/>
    <property type="match status" value="1"/>
</dbReference>
<evidence type="ECO:0000256" key="2">
    <source>
        <dbReference type="ARBA" id="ARBA00006275"/>
    </source>
</evidence>
<feature type="domain" description="SusD-like N-terminal" evidence="7">
    <location>
        <begin position="36"/>
        <end position="225"/>
    </location>
</feature>
<name>A0A1M5E095_9SPHI</name>
<dbReference type="InterPro" id="IPR011990">
    <property type="entry name" value="TPR-like_helical_dom_sf"/>
</dbReference>
<reference evidence="9" key="1">
    <citation type="submission" date="2016-11" db="EMBL/GenBank/DDBJ databases">
        <authorList>
            <person name="Varghese N."/>
            <person name="Submissions S."/>
        </authorList>
    </citation>
    <scope>NUCLEOTIDE SEQUENCE [LARGE SCALE GENOMIC DNA]</scope>
    <source>
        <strain evidence="9">DSM 16990</strain>
    </source>
</reference>
<evidence type="ECO:0000313" key="8">
    <source>
        <dbReference type="EMBL" id="SHF72534.1"/>
    </source>
</evidence>
<protein>
    <submittedName>
        <fullName evidence="8">SusD family protein</fullName>
    </submittedName>
</protein>
<comment type="similarity">
    <text evidence="2">Belongs to the SusD family.</text>
</comment>
<dbReference type="STRING" id="288992.SAMN04488522_103451"/>